<name>A0ACB8HKN4_9BRYO</name>
<gene>
    <name evidence="1" type="ORF">CY35_07G048300</name>
</gene>
<protein>
    <submittedName>
        <fullName evidence="1">Uncharacterized protein</fullName>
    </submittedName>
</protein>
<reference evidence="2" key="1">
    <citation type="journal article" date="2022" name="New Phytol.">
        <title>Phylogenomic structure and speciation in an emerging model: the Sphagnum magellanicum complex (Bryophyta).</title>
        <authorList>
            <person name="Shaw A.J."/>
            <person name="Piatkowski B."/>
            <person name="Duffy A.M."/>
            <person name="Aguero B."/>
            <person name="Imwattana K."/>
            <person name="Nieto-Lugilde M."/>
            <person name="Healey A."/>
            <person name="Weston D.J."/>
            <person name="Patel M.N."/>
            <person name="Schmutz J."/>
            <person name="Grimwood J."/>
            <person name="Yavitt J.B."/>
            <person name="Hassel K."/>
            <person name="Stenoien H.K."/>
            <person name="Flatberg K.I."/>
            <person name="Bickford C.P."/>
            <person name="Hicks K.A."/>
        </authorList>
    </citation>
    <scope>NUCLEOTIDE SEQUENCE [LARGE SCALE GENOMIC DNA]</scope>
</reference>
<evidence type="ECO:0000313" key="1">
    <source>
        <dbReference type="EMBL" id="KAH9556789.1"/>
    </source>
</evidence>
<organism evidence="1 2">
    <name type="scientific">Sphagnum magellanicum</name>
    <dbReference type="NCBI Taxonomy" id="128215"/>
    <lineage>
        <taxon>Eukaryota</taxon>
        <taxon>Viridiplantae</taxon>
        <taxon>Streptophyta</taxon>
        <taxon>Embryophyta</taxon>
        <taxon>Bryophyta</taxon>
        <taxon>Sphagnophytina</taxon>
        <taxon>Sphagnopsida</taxon>
        <taxon>Sphagnales</taxon>
        <taxon>Sphagnaceae</taxon>
        <taxon>Sphagnum</taxon>
    </lineage>
</organism>
<keyword evidence="2" id="KW-1185">Reference proteome</keyword>
<comment type="caution">
    <text evidence="1">The sequence shown here is derived from an EMBL/GenBank/DDBJ whole genome shotgun (WGS) entry which is preliminary data.</text>
</comment>
<sequence length="953" mass="105798">MERILKEYFGYSSFRPFQKEVVTQILQGKDCLVIMATGSGKSICYQLPPLITKKTAIVISPLISLMQDQVMGLQQRGVKAEFMGSAQTDRTVNGRAENGEFDVLYMTPEKACNVSQSFWTALLRKGVSLLAVDEAHCVSEWGHDFRHEYQKLDGLRPFLPKVPFVALTATATHKVREDIVKSLELQNAYTAVSSFDRPNIFYGVKSLNRTNAFREELAQEILKDVGKSGSTIIYCTTVKDVEEVTGVLVKAGADARPYHAKMGTKVRTEVHRAFSTDELQIVVATVAFGMGIDKPDIRRVIHYGCPKSLEAYYQESGRCGRDGLPSHCWLYYTRGDFTKADFYTAGSTSEARRKAVMNAYLAAQKYCSTVECRRSTLLNYFGESLPNANCGHCDNCLREGVVTHRNMSEEGHLLLTAVKSCGGKWGIGLPIDVLRGSIAKKIIDNGYEKSPVHGLGRGKSANWWKSLADQLLALGYLKETIRATFRLMSVASKGDQFLWAASNMGVASSLMLPVTQEMAEEESKQQGGMNRQATAAAAEKGDPPVVTMAQPEPEGFTEPELKLYHHLMETRADLARRNSTAPYAICNEKTLQKIAKSRPSTEARLRNIDGVNQWLVTKHGAEILATIKRHATDLNLALDFVEKITLLSVSPMPKAADSKSVSSRGDQTRVTSAKEEAWRMWQEEGISFSAIANLPDRPKPIKEDTVIEYISECVKAGYEVDWERFCHDAGFTAKKSLEVEAAVLRAGSTEFLKPIKEQSAEFVTYRDIKIYLLMLERGFPLPVSPAPITDRQDITTPIDTAADELPEGTADALGSQKSDSKSEVLDQSPSGVFTTPPWLPQTGSDEMTLTGLRRRMPSWTSREKTQTSETPAKKVKTSPTQAPDDGRVKVKADGGETATEEKLVQWLMTTNGVTRAAILSQFPGTDERALLDLLQRLEEDFVIYVRNELFRVM</sequence>
<dbReference type="Proteomes" id="UP000828922">
    <property type="component" value="Linkage Group LG07"/>
</dbReference>
<accession>A0ACB8HKN4</accession>
<evidence type="ECO:0000313" key="2">
    <source>
        <dbReference type="Proteomes" id="UP000828922"/>
    </source>
</evidence>
<proteinExistence type="predicted"/>
<dbReference type="EMBL" id="CM038913">
    <property type="protein sequence ID" value="KAH9556789.1"/>
    <property type="molecule type" value="Genomic_DNA"/>
</dbReference>